<dbReference type="InterPro" id="IPR024215">
    <property type="entry name" value="DUF3847"/>
</dbReference>
<sequence length="110" mass="13246">MNLENKIEAQRKRMEQEKNKLDMLMKKAKIEQRKADNHRKIVVGANFETFLNEPRRYSEEQTRRIMQVAFATREVKNCMEKIEREIARAEEKMLDTAINEEADEEENEEE</sequence>
<accession>A0A396A8Z8</accession>
<name>A0A396A8Z8_9FIRM</name>
<proteinExistence type="predicted"/>
<dbReference type="Proteomes" id="UP000266391">
    <property type="component" value="Unassembled WGS sequence"/>
</dbReference>
<evidence type="ECO:0000313" key="3">
    <source>
        <dbReference type="Proteomes" id="UP000266391"/>
    </source>
</evidence>
<gene>
    <name evidence="2" type="ORF">DW813_16955</name>
</gene>
<evidence type="ECO:0000256" key="1">
    <source>
        <dbReference type="SAM" id="Coils"/>
    </source>
</evidence>
<feature type="coiled-coil region" evidence="1">
    <location>
        <begin position="4"/>
        <end position="34"/>
    </location>
</feature>
<feature type="coiled-coil region" evidence="1">
    <location>
        <begin position="72"/>
        <end position="107"/>
    </location>
</feature>
<dbReference type="RefSeq" id="WP_118093857.1">
    <property type="nucleotide sequence ID" value="NZ_DAWDJC010000053.1"/>
</dbReference>
<reference evidence="2 3" key="1">
    <citation type="submission" date="2018-08" db="EMBL/GenBank/DDBJ databases">
        <title>A genome reference for cultivated species of the human gut microbiota.</title>
        <authorList>
            <person name="Zou Y."/>
            <person name="Xue W."/>
            <person name="Luo G."/>
        </authorList>
    </citation>
    <scope>NUCLEOTIDE SEQUENCE [LARGE SCALE GENOMIC DNA]</scope>
    <source>
        <strain evidence="2 3">AM32-8LB</strain>
    </source>
</reference>
<evidence type="ECO:0000313" key="2">
    <source>
        <dbReference type="EMBL" id="RHC97903.1"/>
    </source>
</evidence>
<keyword evidence="1" id="KW-0175">Coiled coil</keyword>
<dbReference type="Pfam" id="PF12958">
    <property type="entry name" value="DUF3847"/>
    <property type="match status" value="1"/>
</dbReference>
<comment type="caution">
    <text evidence="2">The sequence shown here is derived from an EMBL/GenBank/DDBJ whole genome shotgun (WGS) entry which is preliminary data.</text>
</comment>
<dbReference type="AlphaFoldDB" id="A0A396A8Z8"/>
<protein>
    <submittedName>
        <fullName evidence="2">DUF3847 domain-containing protein</fullName>
    </submittedName>
</protein>
<dbReference type="EMBL" id="QSIQ01000058">
    <property type="protein sequence ID" value="RHC97903.1"/>
    <property type="molecule type" value="Genomic_DNA"/>
</dbReference>
<organism evidence="2 3">
    <name type="scientific">Roseburia inulinivorans</name>
    <dbReference type="NCBI Taxonomy" id="360807"/>
    <lineage>
        <taxon>Bacteria</taxon>
        <taxon>Bacillati</taxon>
        <taxon>Bacillota</taxon>
        <taxon>Clostridia</taxon>
        <taxon>Lachnospirales</taxon>
        <taxon>Lachnospiraceae</taxon>
        <taxon>Roseburia</taxon>
    </lineage>
</organism>